<evidence type="ECO:0000313" key="1">
    <source>
        <dbReference type="EMBL" id="RNA42525.1"/>
    </source>
</evidence>
<dbReference type="EMBL" id="REGN01000356">
    <property type="protein sequence ID" value="RNA42525.1"/>
    <property type="molecule type" value="Genomic_DNA"/>
</dbReference>
<dbReference type="AlphaFoldDB" id="A0A3M7T3K2"/>
<organism evidence="1 2">
    <name type="scientific">Brachionus plicatilis</name>
    <name type="common">Marine rotifer</name>
    <name type="synonym">Brachionus muelleri</name>
    <dbReference type="NCBI Taxonomy" id="10195"/>
    <lineage>
        <taxon>Eukaryota</taxon>
        <taxon>Metazoa</taxon>
        <taxon>Spiralia</taxon>
        <taxon>Gnathifera</taxon>
        <taxon>Rotifera</taxon>
        <taxon>Eurotatoria</taxon>
        <taxon>Monogononta</taxon>
        <taxon>Pseudotrocha</taxon>
        <taxon>Ploima</taxon>
        <taxon>Brachionidae</taxon>
        <taxon>Brachionus</taxon>
    </lineage>
</organism>
<evidence type="ECO:0000313" key="2">
    <source>
        <dbReference type="Proteomes" id="UP000276133"/>
    </source>
</evidence>
<keyword evidence="2" id="KW-1185">Reference proteome</keyword>
<name>A0A3M7T3K2_BRAPC</name>
<proteinExistence type="predicted"/>
<protein>
    <submittedName>
        <fullName evidence="1">Uncharacterized protein</fullName>
    </submittedName>
</protein>
<gene>
    <name evidence="1" type="ORF">BpHYR1_023996</name>
</gene>
<reference evidence="1 2" key="1">
    <citation type="journal article" date="2018" name="Sci. Rep.">
        <title>Genomic signatures of local adaptation to the degree of environmental predictability in rotifers.</title>
        <authorList>
            <person name="Franch-Gras L."/>
            <person name="Hahn C."/>
            <person name="Garcia-Roger E.M."/>
            <person name="Carmona M.J."/>
            <person name="Serra M."/>
            <person name="Gomez A."/>
        </authorList>
    </citation>
    <scope>NUCLEOTIDE SEQUENCE [LARGE SCALE GENOMIC DNA]</scope>
    <source>
        <strain evidence="1">HYR1</strain>
    </source>
</reference>
<accession>A0A3M7T3K2</accession>
<comment type="caution">
    <text evidence="1">The sequence shown here is derived from an EMBL/GenBank/DDBJ whole genome shotgun (WGS) entry which is preliminary data.</text>
</comment>
<dbReference type="Proteomes" id="UP000276133">
    <property type="component" value="Unassembled WGS sequence"/>
</dbReference>
<sequence>YKRIREESDPEPDHELIVTEFTELAEFVPIKEIIDSFPVVDLSYDWIQRRAFYSKEELLLIIDWVDKQSSFYYTWRDKTQYVFYTSPIRILTVVNVTTRI</sequence>
<feature type="non-terminal residue" evidence="1">
    <location>
        <position position="1"/>
    </location>
</feature>